<evidence type="ECO:0000313" key="2">
    <source>
        <dbReference type="EMBL" id="ADY25949.1"/>
    </source>
</evidence>
<dbReference type="RefSeq" id="WP_013614558.1">
    <property type="nucleotide sequence ID" value="NC_015161.1"/>
</dbReference>
<reference evidence="3" key="1">
    <citation type="submission" date="2011-02" db="EMBL/GenBank/DDBJ databases">
        <title>The complete sequence of chromosome of Deinococcus proteolyticus DSM 20540.</title>
        <authorList>
            <consortium name="US DOE Joint Genome Institute (JGI-PGF)"/>
            <person name="Lucas S."/>
            <person name="Copeland A."/>
            <person name="Lapidus A."/>
            <person name="Bruce D."/>
            <person name="Goodwin L."/>
            <person name="Pitluck S."/>
            <person name="Kyrpides N."/>
            <person name="Mavromatis K."/>
            <person name="Pagani I."/>
            <person name="Ivanova N."/>
            <person name="Ovchinnikova G."/>
            <person name="Zeytun A."/>
            <person name="Detter J.C."/>
            <person name="Han C."/>
            <person name="Land M."/>
            <person name="Hauser L."/>
            <person name="Markowitz V."/>
            <person name="Cheng J.-F."/>
            <person name="Hugenholtz P."/>
            <person name="Woyke T."/>
            <person name="Wu D."/>
            <person name="Pukall R."/>
            <person name="Steenblock K."/>
            <person name="Brambilla E."/>
            <person name="Klenk H.-P."/>
            <person name="Eisen J.A."/>
        </authorList>
    </citation>
    <scope>NUCLEOTIDE SEQUENCE [LARGE SCALE GENOMIC DNA]</scope>
    <source>
        <strain evidence="3">ATCC 35074 / DSM 20540 / JCM 6276 / NBRC 101906 / NCIMB 13154 / VKM Ac-1939 / CCM 2703 / MRP</strain>
    </source>
</reference>
<evidence type="ECO:0000313" key="3">
    <source>
        <dbReference type="Proteomes" id="UP000007718"/>
    </source>
</evidence>
<dbReference type="PANTHER" id="PTHR33303">
    <property type="entry name" value="CYTOPLASMIC PROTEIN-RELATED"/>
    <property type="match status" value="1"/>
</dbReference>
<dbReference type="PANTHER" id="PTHR33303:SF2">
    <property type="entry name" value="COA-BINDING DOMAIN-CONTAINING PROTEIN"/>
    <property type="match status" value="1"/>
</dbReference>
<dbReference type="SUPFAM" id="SSF51735">
    <property type="entry name" value="NAD(P)-binding Rossmann-fold domains"/>
    <property type="match status" value="1"/>
</dbReference>
<dbReference type="OrthoDB" id="9804695at2"/>
<name>F0RM29_DEIPM</name>
<proteinExistence type="predicted"/>
<keyword evidence="3" id="KW-1185">Reference proteome</keyword>
<dbReference type="AlphaFoldDB" id="F0RM29"/>
<dbReference type="STRING" id="693977.Deipr_0793"/>
<dbReference type="KEGG" id="dpt:Deipr_0793"/>
<dbReference type="SMART" id="SM00881">
    <property type="entry name" value="CoA_binding"/>
    <property type="match status" value="1"/>
</dbReference>
<evidence type="ECO:0000259" key="1">
    <source>
        <dbReference type="SMART" id="SM00881"/>
    </source>
</evidence>
<reference evidence="2 3" key="2">
    <citation type="journal article" date="2012" name="Stand. Genomic Sci.">
        <title>Complete genome sequence of the orange-red pigmented, radioresistant Deinococcus proteolyticus type strain (MRP(T)).</title>
        <authorList>
            <person name="Copeland A."/>
            <person name="Zeytun A."/>
            <person name="Yassawong M."/>
            <person name="Nolan M."/>
            <person name="Lucas S."/>
            <person name="Hammon N."/>
            <person name="Deshpande S."/>
            <person name="Cheng J.F."/>
            <person name="Han C."/>
            <person name="Tapia R."/>
            <person name="Goodwin L.A."/>
            <person name="Pitluck S."/>
            <person name="Mavromatis K."/>
            <person name="Liolios K."/>
            <person name="Pagani I."/>
            <person name="Ivanova N."/>
            <person name="Mikhailova N."/>
            <person name="Pati A."/>
            <person name="Chen A."/>
            <person name="Palaniappan K."/>
            <person name="Land M."/>
            <person name="Hauser L."/>
            <person name="Jeffries C.D."/>
            <person name="Brambilla E.M."/>
            <person name="Rohde M."/>
            <person name="Sikorski J."/>
            <person name="Pukall R."/>
            <person name="Goker M."/>
            <person name="Detter J.C."/>
            <person name="Woyke T."/>
            <person name="Bristow J."/>
            <person name="Eisen J.A."/>
            <person name="Markowitz V."/>
            <person name="Hugenholtz P."/>
            <person name="Kyrpides N.C."/>
            <person name="Klenk H.P."/>
            <person name="Lapidus A."/>
        </authorList>
    </citation>
    <scope>NUCLEOTIDE SEQUENCE [LARGE SCALE GENOMIC DNA]</scope>
    <source>
        <strain evidence="3">ATCC 35074 / DSM 20540 / JCM 6276 / NBRC 101906 / NCIMB 13154 / VKM Ac-1939 / CCM 2703 / MRP</strain>
    </source>
</reference>
<dbReference type="Proteomes" id="UP000007718">
    <property type="component" value="Chromosome"/>
</dbReference>
<dbReference type="EMBL" id="CP002536">
    <property type="protein sequence ID" value="ADY25949.1"/>
    <property type="molecule type" value="Genomic_DNA"/>
</dbReference>
<dbReference type="Gene3D" id="3.40.50.720">
    <property type="entry name" value="NAD(P)-binding Rossmann-like Domain"/>
    <property type="match status" value="1"/>
</dbReference>
<sequence>MTLLSSAQDLAAHLRPEGATVAVIGFHRDPSRAAHYVPEYLHRRGFRVIPVNPALAGSGEEFFGSPAAAQLADITVPVDIVVVFRRSDKVHGHLDDILSLSPRPRLVWMQQGIRDPQTAAVLTEVGIDVVQDRCIMVDHRSLT</sequence>
<dbReference type="InterPro" id="IPR003781">
    <property type="entry name" value="CoA-bd"/>
</dbReference>
<accession>F0RM29</accession>
<protein>
    <submittedName>
        <fullName evidence="2">CoA-binding domain protein</fullName>
    </submittedName>
</protein>
<feature type="domain" description="CoA-binding" evidence="1">
    <location>
        <begin position="14"/>
        <end position="113"/>
    </location>
</feature>
<dbReference type="Pfam" id="PF13380">
    <property type="entry name" value="CoA_binding_2"/>
    <property type="match status" value="1"/>
</dbReference>
<gene>
    <name evidence="2" type="ordered locus">Deipr_0793</name>
</gene>
<organism evidence="2 3">
    <name type="scientific">Deinococcus proteolyticus (strain ATCC 35074 / DSM 20540 / JCM 6276 / NBRC 101906 / NCIMB 13154 / VKM Ac-1939 / CCM 2703 / MRP)</name>
    <dbReference type="NCBI Taxonomy" id="693977"/>
    <lineage>
        <taxon>Bacteria</taxon>
        <taxon>Thermotogati</taxon>
        <taxon>Deinococcota</taxon>
        <taxon>Deinococci</taxon>
        <taxon>Deinococcales</taxon>
        <taxon>Deinococcaceae</taxon>
        <taxon>Deinococcus</taxon>
    </lineage>
</organism>
<dbReference type="eggNOG" id="COG1832">
    <property type="taxonomic scope" value="Bacteria"/>
</dbReference>
<dbReference type="HOGENOM" id="CLU_112567_0_0_0"/>
<dbReference type="InterPro" id="IPR036291">
    <property type="entry name" value="NAD(P)-bd_dom_sf"/>
</dbReference>